<dbReference type="PANTHER" id="PTHR47234">
    <property type="match status" value="1"/>
</dbReference>
<dbReference type="InterPro" id="IPR039426">
    <property type="entry name" value="TonB-dep_rcpt-like"/>
</dbReference>
<dbReference type="Gene3D" id="2.40.170.20">
    <property type="entry name" value="TonB-dependent receptor, beta-barrel domain"/>
    <property type="match status" value="1"/>
</dbReference>
<name>A0A4Y9SHP8_9BURK</name>
<keyword evidence="16" id="KW-1185">Reference proteome</keyword>
<keyword evidence="6 11" id="KW-0798">TonB box</keyword>
<evidence type="ECO:0000256" key="2">
    <source>
        <dbReference type="ARBA" id="ARBA00009810"/>
    </source>
</evidence>
<evidence type="ECO:0000256" key="8">
    <source>
        <dbReference type="ARBA" id="ARBA00023170"/>
    </source>
</evidence>
<evidence type="ECO:0000256" key="6">
    <source>
        <dbReference type="ARBA" id="ARBA00023077"/>
    </source>
</evidence>
<evidence type="ECO:0000256" key="5">
    <source>
        <dbReference type="ARBA" id="ARBA00022692"/>
    </source>
</evidence>
<dbReference type="SUPFAM" id="SSF56935">
    <property type="entry name" value="Porins"/>
    <property type="match status" value="1"/>
</dbReference>
<dbReference type="InterPro" id="IPR037066">
    <property type="entry name" value="Plug_dom_sf"/>
</dbReference>
<evidence type="ECO:0000313" key="16">
    <source>
        <dbReference type="Proteomes" id="UP000298438"/>
    </source>
</evidence>
<evidence type="ECO:0000256" key="4">
    <source>
        <dbReference type="ARBA" id="ARBA00022452"/>
    </source>
</evidence>
<feature type="domain" description="TonB-dependent receptor-like beta-barrel" evidence="13">
    <location>
        <begin position="415"/>
        <end position="872"/>
    </location>
</feature>
<accession>A0A4Y9SHP8</accession>
<comment type="caution">
    <text evidence="15">The sequence shown here is derived from an EMBL/GenBank/DDBJ whole genome shotgun (WGS) entry which is preliminary data.</text>
</comment>
<organism evidence="15 16">
    <name type="scientific">Zemynaea arenosa</name>
    <dbReference type="NCBI Taxonomy" id="2561931"/>
    <lineage>
        <taxon>Bacteria</taxon>
        <taxon>Pseudomonadati</taxon>
        <taxon>Pseudomonadota</taxon>
        <taxon>Betaproteobacteria</taxon>
        <taxon>Burkholderiales</taxon>
        <taxon>Oxalobacteraceae</taxon>
        <taxon>Telluria group</taxon>
        <taxon>Zemynaea</taxon>
    </lineage>
</organism>
<evidence type="ECO:0000259" key="13">
    <source>
        <dbReference type="Pfam" id="PF00593"/>
    </source>
</evidence>
<dbReference type="InterPro" id="IPR036942">
    <property type="entry name" value="Beta-barrel_TonB_sf"/>
</dbReference>
<reference evidence="15 16" key="1">
    <citation type="submission" date="2019-03" db="EMBL/GenBank/DDBJ databases">
        <title>Draft Genome Sequence of Massilia arenosa sp. nov., a Novel Massilia Species Isolated from a Sandy-loam Maize Soil.</title>
        <authorList>
            <person name="Raths R."/>
            <person name="Peta V."/>
            <person name="Bucking H."/>
        </authorList>
    </citation>
    <scope>NUCLEOTIDE SEQUENCE [LARGE SCALE GENOMIC DNA]</scope>
    <source>
        <strain evidence="15 16">MC02</strain>
    </source>
</reference>
<dbReference type="RefSeq" id="WP_135207237.1">
    <property type="nucleotide sequence ID" value="NZ_SPVF01000137.1"/>
</dbReference>
<comment type="similarity">
    <text evidence="2 10 11">Belongs to the TonB-dependent receptor family.</text>
</comment>
<feature type="signal peptide" evidence="12">
    <location>
        <begin position="1"/>
        <end position="27"/>
    </location>
</feature>
<keyword evidence="12" id="KW-0732">Signal</keyword>
<dbReference type="Pfam" id="PF00593">
    <property type="entry name" value="TonB_dep_Rec_b-barrel"/>
    <property type="match status" value="1"/>
</dbReference>
<dbReference type="InterPro" id="IPR000531">
    <property type="entry name" value="Beta-barrel_TonB"/>
</dbReference>
<evidence type="ECO:0000256" key="12">
    <source>
        <dbReference type="SAM" id="SignalP"/>
    </source>
</evidence>
<dbReference type="InterPro" id="IPR012910">
    <property type="entry name" value="Plug_dom"/>
</dbReference>
<sequence length="911" mass="98146">MNKHVAMTPLAVAVLAALGTLAQPATAQTDDGQKVQRVEITGSSIRRVDAETALPVQTIKREDIDKSGVTTAAELLRNLSANTAPLSDGASITDGTSGQRGFNGANLRGLGVSSTLVLLNGRRLANFASPGDNAGVDLNNIPAGAIQRVEVLKDGASAIYGTDAIGGVINFITRKDYKGVDLSASAAATQEGGAGKKTLSLSGGVGDLGRDRFNLMGVLDLQRLDSLRSSQRDFIKERPLATTLPALMSSNTFPANLDISSAQRNALIAAGLLPAGATRTRVNPSAPDCNPPANVFAPQGPGGPLACSYDYMEDTEIYPESKKFGFVGRATFQLNEDNQLFAELVQSQAKTRYVLSPNPQRIRNLPVSVLPAAYRNALSVPGLPATFSGIRYRMTEAGNRTNEVTSTGSRLVLGATGTVSGWDYDLGLARAENRAVDKYVDGYVLYDQFEAGVRNGTINPFGPSGQAGQDLIGKIKVNDEARKSKGVSTSLDGKMSRPLMALGGGDLAIAIGGEVRQENTTFTPSALLLSNNIAGDRDNGAAAGSTTDLSATDDSRHVYSVFTELDAPLTKELELQFALRYDHYSEVGSTTNPKIGLRWQPSKALLVRGSAGTGFRAPSLSDLKRPTTFGSAASFLTDPQCVRSEGSIDLCTDQWPVERRSNPDLKPEKSQQFSLGVVVDLDRSASFSIDYWNIQKKDVISTLGEQIIVDNPAAYNGKYIQRDSDGFITNILLMKENQGKLKTSGLDLGADWRSAQGDWGRASVNLSGTYILKYDRQFGPQEPYRSNLGVFLNDQVIQKWRHRISFGWDQGPFNLTLANQYSSGYTDQNTTYDPSSDTLLPSRRVQAYSLWDLTGSWAISKQLKVRAGVLNLLNTDPPFSNQAYYFLAGYDPTYTDPRGRNAFVSANYSFR</sequence>
<comment type="subcellular location">
    <subcellularLocation>
        <location evidence="1 10">Cell outer membrane</location>
        <topology evidence="1 10">Multi-pass membrane protein</topology>
    </subcellularLocation>
</comment>
<dbReference type="Gene3D" id="2.170.130.10">
    <property type="entry name" value="TonB-dependent receptor, plug domain"/>
    <property type="match status" value="1"/>
</dbReference>
<proteinExistence type="inferred from homology"/>
<evidence type="ECO:0000256" key="3">
    <source>
        <dbReference type="ARBA" id="ARBA00022448"/>
    </source>
</evidence>
<keyword evidence="8 15" id="KW-0675">Receptor</keyword>
<dbReference type="AlphaFoldDB" id="A0A4Y9SHP8"/>
<keyword evidence="3 10" id="KW-0813">Transport</keyword>
<protein>
    <submittedName>
        <fullName evidence="15">TonB-dependent receptor</fullName>
    </submittedName>
</protein>
<dbReference type="Proteomes" id="UP000298438">
    <property type="component" value="Unassembled WGS sequence"/>
</dbReference>
<keyword evidence="7 10" id="KW-0472">Membrane</keyword>
<gene>
    <name evidence="15" type="ORF">E4L96_10840</name>
</gene>
<keyword evidence="5 10" id="KW-0812">Transmembrane</keyword>
<evidence type="ECO:0000256" key="10">
    <source>
        <dbReference type="PROSITE-ProRule" id="PRU01360"/>
    </source>
</evidence>
<dbReference type="EMBL" id="SPVF01000137">
    <property type="protein sequence ID" value="TFW20062.1"/>
    <property type="molecule type" value="Genomic_DNA"/>
</dbReference>
<dbReference type="Pfam" id="PF07715">
    <property type="entry name" value="Plug"/>
    <property type="match status" value="1"/>
</dbReference>
<evidence type="ECO:0000256" key="11">
    <source>
        <dbReference type="RuleBase" id="RU003357"/>
    </source>
</evidence>
<evidence type="ECO:0000256" key="1">
    <source>
        <dbReference type="ARBA" id="ARBA00004571"/>
    </source>
</evidence>
<evidence type="ECO:0000259" key="14">
    <source>
        <dbReference type="Pfam" id="PF07715"/>
    </source>
</evidence>
<dbReference type="GO" id="GO:0009279">
    <property type="term" value="C:cell outer membrane"/>
    <property type="evidence" value="ECO:0007669"/>
    <property type="project" value="UniProtKB-SubCell"/>
</dbReference>
<dbReference type="PANTHER" id="PTHR47234:SF2">
    <property type="entry name" value="TONB-DEPENDENT RECEPTOR"/>
    <property type="match status" value="1"/>
</dbReference>
<feature type="chain" id="PRO_5021444246" evidence="12">
    <location>
        <begin position="28"/>
        <end position="911"/>
    </location>
</feature>
<dbReference type="PROSITE" id="PS52016">
    <property type="entry name" value="TONB_DEPENDENT_REC_3"/>
    <property type="match status" value="1"/>
</dbReference>
<evidence type="ECO:0000313" key="15">
    <source>
        <dbReference type="EMBL" id="TFW20062.1"/>
    </source>
</evidence>
<keyword evidence="9 10" id="KW-0998">Cell outer membrane</keyword>
<feature type="domain" description="TonB-dependent receptor plug" evidence="14">
    <location>
        <begin position="51"/>
        <end position="168"/>
    </location>
</feature>
<dbReference type="OrthoDB" id="8530571at2"/>
<evidence type="ECO:0000256" key="7">
    <source>
        <dbReference type="ARBA" id="ARBA00023136"/>
    </source>
</evidence>
<evidence type="ECO:0000256" key="9">
    <source>
        <dbReference type="ARBA" id="ARBA00023237"/>
    </source>
</evidence>
<dbReference type="CDD" id="cd01347">
    <property type="entry name" value="ligand_gated_channel"/>
    <property type="match status" value="1"/>
</dbReference>
<keyword evidence="4 10" id="KW-1134">Transmembrane beta strand</keyword>